<dbReference type="AlphaFoldDB" id="A0A4Q7PLN8"/>
<comment type="caution">
    <text evidence="2">The sequence shown here is derived from an EMBL/GenBank/DDBJ whole genome shotgun (WGS) entry which is preliminary data.</text>
</comment>
<evidence type="ECO:0000256" key="1">
    <source>
        <dbReference type="SAM" id="MobiDB-lite"/>
    </source>
</evidence>
<evidence type="ECO:0008006" key="4">
    <source>
        <dbReference type="Google" id="ProtNLM"/>
    </source>
</evidence>
<dbReference type="OrthoDB" id="1262821at2"/>
<sequence length="87" mass="10154">MSEQKNNIIVKCGEANHFCDKNQYREASLWEKVKLNIHLLYCKACRKYSSKNNRLSKLISNSEVHTMDPGTKKALQQRVQEKLAEKD</sequence>
<gene>
    <name evidence="2" type="ORF">EV197_1143</name>
</gene>
<reference evidence="2 3" key="1">
    <citation type="submission" date="2019-02" db="EMBL/GenBank/DDBJ databases">
        <title>Genomic Encyclopedia of Type Strains, Phase IV (KMG-IV): sequencing the most valuable type-strain genomes for metagenomic binning, comparative biology and taxonomic classification.</title>
        <authorList>
            <person name="Goeker M."/>
        </authorList>
    </citation>
    <scope>NUCLEOTIDE SEQUENCE [LARGE SCALE GENOMIC DNA]</scope>
    <source>
        <strain evidence="2 3">DSM 17196</strain>
    </source>
</reference>
<evidence type="ECO:0000313" key="3">
    <source>
        <dbReference type="Proteomes" id="UP000292262"/>
    </source>
</evidence>
<name>A0A4Q7PLN8_9FLAO</name>
<protein>
    <recommendedName>
        <fullName evidence="4">Glycine dehydrogenase</fullName>
    </recommendedName>
</protein>
<accession>A0A4Q7PLN8</accession>
<evidence type="ECO:0000313" key="2">
    <source>
        <dbReference type="EMBL" id="RZS99912.1"/>
    </source>
</evidence>
<dbReference type="RefSeq" id="WP_130285725.1">
    <property type="nucleotide sequence ID" value="NZ_SGXE01000001.1"/>
</dbReference>
<dbReference type="Proteomes" id="UP000292262">
    <property type="component" value="Unassembled WGS sequence"/>
</dbReference>
<organism evidence="2 3">
    <name type="scientific">Aquimarina brevivitae</name>
    <dbReference type="NCBI Taxonomy" id="323412"/>
    <lineage>
        <taxon>Bacteria</taxon>
        <taxon>Pseudomonadati</taxon>
        <taxon>Bacteroidota</taxon>
        <taxon>Flavobacteriia</taxon>
        <taxon>Flavobacteriales</taxon>
        <taxon>Flavobacteriaceae</taxon>
        <taxon>Aquimarina</taxon>
    </lineage>
</organism>
<keyword evidence="3" id="KW-1185">Reference proteome</keyword>
<proteinExistence type="predicted"/>
<feature type="region of interest" description="Disordered" evidence="1">
    <location>
        <begin position="60"/>
        <end position="87"/>
    </location>
</feature>
<dbReference type="EMBL" id="SGXE01000001">
    <property type="protein sequence ID" value="RZS99912.1"/>
    <property type="molecule type" value="Genomic_DNA"/>
</dbReference>